<organism evidence="1 2">
    <name type="scientific">Saccharopolyspora spinosa</name>
    <dbReference type="NCBI Taxonomy" id="60894"/>
    <lineage>
        <taxon>Bacteria</taxon>
        <taxon>Bacillati</taxon>
        <taxon>Actinomycetota</taxon>
        <taxon>Actinomycetes</taxon>
        <taxon>Pseudonocardiales</taxon>
        <taxon>Pseudonocardiaceae</taxon>
        <taxon>Saccharopolyspora</taxon>
    </lineage>
</organism>
<dbReference type="AlphaFoldDB" id="A0A2N3XSL2"/>
<dbReference type="EMBL" id="PJNB01000001">
    <property type="protein sequence ID" value="PKW13677.1"/>
    <property type="molecule type" value="Genomic_DNA"/>
</dbReference>
<evidence type="ECO:0000313" key="2">
    <source>
        <dbReference type="Proteomes" id="UP000233786"/>
    </source>
</evidence>
<name>A0A2N3XSL2_SACSN</name>
<evidence type="ECO:0000313" key="1">
    <source>
        <dbReference type="EMBL" id="PKW13677.1"/>
    </source>
</evidence>
<reference evidence="1" key="1">
    <citation type="submission" date="2017-12" db="EMBL/GenBank/DDBJ databases">
        <title>Sequencing the genomes of 1000 Actinobacteria strains.</title>
        <authorList>
            <person name="Klenk H.-P."/>
        </authorList>
    </citation>
    <scope>NUCLEOTIDE SEQUENCE [LARGE SCALE GENOMIC DNA]</scope>
    <source>
        <strain evidence="1">DSM 44228</strain>
    </source>
</reference>
<keyword evidence="2" id="KW-1185">Reference proteome</keyword>
<comment type="caution">
    <text evidence="1">The sequence shown here is derived from an EMBL/GenBank/DDBJ whole genome shotgun (WGS) entry which is preliminary data.</text>
</comment>
<accession>A0A2N3XSL2</accession>
<gene>
    <name evidence="1" type="ORF">A8926_1225</name>
</gene>
<dbReference type="Proteomes" id="UP000233786">
    <property type="component" value="Unassembled WGS sequence"/>
</dbReference>
<sequence>MTDSKAWRFGVGGWTAEALAFLDSEAPGE</sequence>
<protein>
    <submittedName>
        <fullName evidence="1">Uncharacterized protein</fullName>
    </submittedName>
</protein>
<proteinExistence type="predicted"/>